<proteinExistence type="predicted"/>
<feature type="region of interest" description="Disordered" evidence="1">
    <location>
        <begin position="269"/>
        <end position="298"/>
    </location>
</feature>
<accession>A0ABV8ZFZ1</accession>
<gene>
    <name evidence="2" type="ORF">ACFO3N_06870</name>
</gene>
<evidence type="ECO:0000313" key="3">
    <source>
        <dbReference type="Proteomes" id="UP001596003"/>
    </source>
</evidence>
<reference evidence="3" key="1">
    <citation type="journal article" date="2019" name="Int. J. Syst. Evol. Microbiol.">
        <title>The Global Catalogue of Microorganisms (GCM) 10K type strain sequencing project: providing services to taxonomists for standard genome sequencing and annotation.</title>
        <authorList>
            <consortium name="The Broad Institute Genomics Platform"/>
            <consortium name="The Broad Institute Genome Sequencing Center for Infectious Disease"/>
            <person name="Wu L."/>
            <person name="Ma J."/>
        </authorList>
    </citation>
    <scope>NUCLEOTIDE SEQUENCE [LARGE SCALE GENOMIC DNA]</scope>
    <source>
        <strain evidence="3">NBRC 103627</strain>
    </source>
</reference>
<protein>
    <recommendedName>
        <fullName evidence="4">Lipoprotein</fullName>
    </recommendedName>
</protein>
<evidence type="ECO:0000256" key="1">
    <source>
        <dbReference type="SAM" id="MobiDB-lite"/>
    </source>
</evidence>
<dbReference type="PROSITE" id="PS51257">
    <property type="entry name" value="PROKAR_LIPOPROTEIN"/>
    <property type="match status" value="1"/>
</dbReference>
<dbReference type="Proteomes" id="UP001596003">
    <property type="component" value="Unassembled WGS sequence"/>
</dbReference>
<comment type="caution">
    <text evidence="2">The sequence shown here is derived from an EMBL/GenBank/DDBJ whole genome shotgun (WGS) entry which is preliminary data.</text>
</comment>
<keyword evidence="3" id="KW-1185">Reference proteome</keyword>
<organism evidence="2 3">
    <name type="scientific">Flavobacterium chungangensis</name>
    <dbReference type="NCBI Taxonomy" id="2708132"/>
    <lineage>
        <taxon>Bacteria</taxon>
        <taxon>Pseudomonadati</taxon>
        <taxon>Bacteroidota</taxon>
        <taxon>Flavobacteriia</taxon>
        <taxon>Flavobacteriales</taxon>
        <taxon>Flavobacteriaceae</taxon>
        <taxon>Flavobacterium</taxon>
    </lineage>
</organism>
<dbReference type="RefSeq" id="WP_379796304.1">
    <property type="nucleotide sequence ID" value="NZ_JBHSFY010000003.1"/>
</dbReference>
<evidence type="ECO:0008006" key="4">
    <source>
        <dbReference type="Google" id="ProtNLM"/>
    </source>
</evidence>
<sequence>MIKKTCIAIFVLLCSCTQNKTEQKITTQKDSISKKASLKFKDTANYKFHPNTNWLKNTSKDSITEMYWKEIIKRDSLSKIYKHALLNSFPLKDKTVTFLWIEKEYKSLINEEYCKSISEPERAALGYLTTLYGTTNYCYFKKDIDNEYTMRHALNLDSENDLHYDKCTDQFMNYMQFWFRNDSKSLSEITADNCPEAIAGGSVLYYFSEINLTVKGNKIYAYYKFISSNRDIWEIVMKGKIVFLVDKDNIKLIESKEEEEVEEESVYYYPNGSDRLPPDGYVNNGKGEYRLPKKSRQK</sequence>
<evidence type="ECO:0000313" key="2">
    <source>
        <dbReference type="EMBL" id="MFC4476780.1"/>
    </source>
</evidence>
<name>A0ABV8ZFZ1_9FLAO</name>
<dbReference type="EMBL" id="JBHSFY010000003">
    <property type="protein sequence ID" value="MFC4476780.1"/>
    <property type="molecule type" value="Genomic_DNA"/>
</dbReference>